<gene>
    <name evidence="1" type="ORF">TNIN_249951</name>
</gene>
<dbReference type="AlphaFoldDB" id="A0A8X6XDK1"/>
<keyword evidence="2" id="KW-1185">Reference proteome</keyword>
<reference evidence="1" key="1">
    <citation type="submission" date="2020-08" db="EMBL/GenBank/DDBJ databases">
        <title>Multicomponent nature underlies the extraordinary mechanical properties of spider dragline silk.</title>
        <authorList>
            <person name="Kono N."/>
            <person name="Nakamura H."/>
            <person name="Mori M."/>
            <person name="Yoshida Y."/>
            <person name="Ohtoshi R."/>
            <person name="Malay A.D."/>
            <person name="Moran D.A.P."/>
            <person name="Tomita M."/>
            <person name="Numata K."/>
            <person name="Arakawa K."/>
        </authorList>
    </citation>
    <scope>NUCLEOTIDE SEQUENCE</scope>
</reference>
<evidence type="ECO:0000313" key="2">
    <source>
        <dbReference type="Proteomes" id="UP000886998"/>
    </source>
</evidence>
<protein>
    <submittedName>
        <fullName evidence="1">Uncharacterized protein</fullName>
    </submittedName>
</protein>
<proteinExistence type="predicted"/>
<name>A0A8X6XDK1_9ARAC</name>
<organism evidence="1 2">
    <name type="scientific">Trichonephila inaurata madagascariensis</name>
    <dbReference type="NCBI Taxonomy" id="2747483"/>
    <lineage>
        <taxon>Eukaryota</taxon>
        <taxon>Metazoa</taxon>
        <taxon>Ecdysozoa</taxon>
        <taxon>Arthropoda</taxon>
        <taxon>Chelicerata</taxon>
        <taxon>Arachnida</taxon>
        <taxon>Araneae</taxon>
        <taxon>Araneomorphae</taxon>
        <taxon>Entelegynae</taxon>
        <taxon>Araneoidea</taxon>
        <taxon>Nephilidae</taxon>
        <taxon>Trichonephila</taxon>
        <taxon>Trichonephila inaurata</taxon>
    </lineage>
</organism>
<dbReference type="EMBL" id="BMAV01008069">
    <property type="protein sequence ID" value="GFY51418.1"/>
    <property type="molecule type" value="Genomic_DNA"/>
</dbReference>
<comment type="caution">
    <text evidence="1">The sequence shown here is derived from an EMBL/GenBank/DDBJ whole genome shotgun (WGS) entry which is preliminary data.</text>
</comment>
<accession>A0A8X6XDK1</accession>
<evidence type="ECO:0000313" key="1">
    <source>
        <dbReference type="EMBL" id="GFY51418.1"/>
    </source>
</evidence>
<sequence>MINWDGKPFDETEAGESQSKIARWPQVFCMVVSILLQQFQTSDTITKKTGQGPQRIVKPEENCCRALNARHHRGMAARQSLQTLLLRLEQW</sequence>
<dbReference type="Proteomes" id="UP000886998">
    <property type="component" value="Unassembled WGS sequence"/>
</dbReference>
<dbReference type="OrthoDB" id="6755115at2759"/>